<gene>
    <name evidence="8" type="ORF">ACFYM3_35605</name>
</gene>
<evidence type="ECO:0000313" key="9">
    <source>
        <dbReference type="Proteomes" id="UP001601288"/>
    </source>
</evidence>
<proteinExistence type="predicted"/>
<dbReference type="EMBL" id="JBIAFP010000028">
    <property type="protein sequence ID" value="MFE9229826.1"/>
    <property type="molecule type" value="Genomic_DNA"/>
</dbReference>
<dbReference type="SFLD" id="SFLDF00299">
    <property type="entry name" value="anaerobic_ribonucleoside-triph"/>
    <property type="match status" value="1"/>
</dbReference>
<reference evidence="8 9" key="1">
    <citation type="submission" date="2024-10" db="EMBL/GenBank/DDBJ databases">
        <title>The Natural Products Discovery Center: Release of the First 8490 Sequenced Strains for Exploring Actinobacteria Biosynthetic Diversity.</title>
        <authorList>
            <person name="Kalkreuter E."/>
            <person name="Kautsar S.A."/>
            <person name="Yang D."/>
            <person name="Bader C.D."/>
            <person name="Teijaro C.N."/>
            <person name="Fluegel L."/>
            <person name="Davis C.M."/>
            <person name="Simpson J.R."/>
            <person name="Lauterbach L."/>
            <person name="Steele A.D."/>
            <person name="Gui C."/>
            <person name="Meng S."/>
            <person name="Li G."/>
            <person name="Viehrig K."/>
            <person name="Ye F."/>
            <person name="Su P."/>
            <person name="Kiefer A.F."/>
            <person name="Nichols A."/>
            <person name="Cepeda A.J."/>
            <person name="Yan W."/>
            <person name="Fan B."/>
            <person name="Jiang Y."/>
            <person name="Adhikari A."/>
            <person name="Zheng C.-J."/>
            <person name="Schuster L."/>
            <person name="Cowan T.M."/>
            <person name="Smanski M.J."/>
            <person name="Chevrette M.G."/>
            <person name="De Carvalho L.P.S."/>
            <person name="Shen B."/>
        </authorList>
    </citation>
    <scope>NUCLEOTIDE SEQUENCE [LARGE SCALE GENOMIC DNA]</scope>
    <source>
        <strain evidence="8 9">NPDC007066</strain>
    </source>
</reference>
<evidence type="ECO:0000256" key="7">
    <source>
        <dbReference type="SAM" id="MobiDB-lite"/>
    </source>
</evidence>
<dbReference type="InterPro" id="IPR034457">
    <property type="entry name" value="Organic_radical-activating"/>
</dbReference>
<dbReference type="SFLD" id="SFLDG01063">
    <property type="entry name" value="activating_enzymes__group_1"/>
    <property type="match status" value="1"/>
</dbReference>
<keyword evidence="6" id="KW-0411">Iron-sulfur</keyword>
<keyword evidence="3" id="KW-0949">S-adenosyl-L-methionine</keyword>
<dbReference type="Pfam" id="PF13353">
    <property type="entry name" value="Fer4_12"/>
    <property type="match status" value="1"/>
</dbReference>
<comment type="caution">
    <text evidence="8">The sequence shown here is derived from an EMBL/GenBank/DDBJ whole genome shotgun (WGS) entry which is preliminary data.</text>
</comment>
<protein>
    <submittedName>
        <fullName evidence="8">4Fe-4S single cluster domain-containing protein</fullName>
    </submittedName>
</protein>
<evidence type="ECO:0000256" key="2">
    <source>
        <dbReference type="ARBA" id="ARBA00022485"/>
    </source>
</evidence>
<evidence type="ECO:0000256" key="5">
    <source>
        <dbReference type="ARBA" id="ARBA00023004"/>
    </source>
</evidence>
<dbReference type="Gene3D" id="3.20.20.70">
    <property type="entry name" value="Aldolase class I"/>
    <property type="match status" value="1"/>
</dbReference>
<evidence type="ECO:0000256" key="1">
    <source>
        <dbReference type="ARBA" id="ARBA00001966"/>
    </source>
</evidence>
<dbReference type="InterPro" id="IPR007197">
    <property type="entry name" value="rSAM"/>
</dbReference>
<dbReference type="RefSeq" id="WP_358290358.1">
    <property type="nucleotide sequence ID" value="NZ_JBEYGJ010000042.1"/>
</dbReference>
<comment type="cofactor">
    <cofactor evidence="1">
        <name>[4Fe-4S] cluster</name>
        <dbReference type="ChEBI" id="CHEBI:49883"/>
    </cofactor>
</comment>
<dbReference type="PANTHER" id="PTHR30352">
    <property type="entry name" value="PYRUVATE FORMATE-LYASE-ACTIVATING ENZYME"/>
    <property type="match status" value="1"/>
</dbReference>
<organism evidence="8 9">
    <name type="scientific">Streptomyces massasporeus</name>
    <dbReference type="NCBI Taxonomy" id="67324"/>
    <lineage>
        <taxon>Bacteria</taxon>
        <taxon>Bacillati</taxon>
        <taxon>Actinomycetota</taxon>
        <taxon>Actinomycetes</taxon>
        <taxon>Kitasatosporales</taxon>
        <taxon>Streptomycetaceae</taxon>
        <taxon>Streptomyces</taxon>
    </lineage>
</organism>
<keyword evidence="9" id="KW-1185">Reference proteome</keyword>
<dbReference type="Proteomes" id="UP001601288">
    <property type="component" value="Unassembled WGS sequence"/>
</dbReference>
<feature type="region of interest" description="Disordered" evidence="7">
    <location>
        <begin position="200"/>
        <end position="221"/>
    </location>
</feature>
<keyword evidence="4" id="KW-0479">Metal-binding</keyword>
<evidence type="ECO:0000256" key="3">
    <source>
        <dbReference type="ARBA" id="ARBA00022691"/>
    </source>
</evidence>
<keyword evidence="2" id="KW-0004">4Fe-4S</keyword>
<dbReference type="CDD" id="cd01335">
    <property type="entry name" value="Radical_SAM"/>
    <property type="match status" value="1"/>
</dbReference>
<keyword evidence="5" id="KW-0408">Iron</keyword>
<dbReference type="SUPFAM" id="SSF102114">
    <property type="entry name" value="Radical SAM enzymes"/>
    <property type="match status" value="1"/>
</dbReference>
<dbReference type="SFLD" id="SFLDG01066">
    <property type="entry name" value="organic_radical-activating_enz"/>
    <property type="match status" value="1"/>
</dbReference>
<dbReference type="InterPro" id="IPR058240">
    <property type="entry name" value="rSAM_sf"/>
</dbReference>
<evidence type="ECO:0000256" key="4">
    <source>
        <dbReference type="ARBA" id="ARBA00022723"/>
    </source>
</evidence>
<evidence type="ECO:0000313" key="8">
    <source>
        <dbReference type="EMBL" id="MFE9229826.1"/>
    </source>
</evidence>
<dbReference type="InterPro" id="IPR013785">
    <property type="entry name" value="Aldolase_TIM"/>
</dbReference>
<dbReference type="InterPro" id="IPR012837">
    <property type="entry name" value="NrdG"/>
</dbReference>
<name>A0ABW6LPU5_9ACTN</name>
<dbReference type="SFLD" id="SFLDS00029">
    <property type="entry name" value="Radical_SAM"/>
    <property type="match status" value="1"/>
</dbReference>
<sequence length="221" mass="23144">MLNVAATWVGTEALGPGLRSVVWVQECPFNCRGCMAPDWIPARQARAVTPAELVAELLADPGVEGLTFSGGEPMLQAAGLAETVRLARAVRDVSVICFTGYRLENLEAGRTPTPGAPDLLAVVDVLIDGTYVAALDDGRGLRGSSNQRVHHLTPQLSDGGFDFTGRSRGAEIAVSGNEALLIGVPPAGLLPAFDSAVDSLRTHTSPRPRTRPTPASHTEGS</sequence>
<evidence type="ECO:0000256" key="6">
    <source>
        <dbReference type="ARBA" id="ARBA00023014"/>
    </source>
</evidence>
<accession>A0ABW6LPU5</accession>
<dbReference type="PANTHER" id="PTHR30352:SF2">
    <property type="entry name" value="ANAEROBIC RIBONUCLEOSIDE-TRIPHOSPHATE REDUCTASE-ACTIVATING PROTEIN"/>
    <property type="match status" value="1"/>
</dbReference>